<protein>
    <submittedName>
        <fullName evidence="1">Uncharacterized protein</fullName>
    </submittedName>
</protein>
<dbReference type="Proteomes" id="UP000019681">
    <property type="component" value="Unassembled WGS sequence"/>
</dbReference>
<evidence type="ECO:0000313" key="1">
    <source>
        <dbReference type="EMBL" id="EYE89892.1"/>
    </source>
</evidence>
<gene>
    <name evidence="1" type="ORF">Q428_00805</name>
</gene>
<dbReference type="EMBL" id="AZQP01000001">
    <property type="protein sequence ID" value="EYE89892.1"/>
    <property type="molecule type" value="Genomic_DNA"/>
</dbReference>
<dbReference type="STRING" id="1403537.Q428_00805"/>
<evidence type="ECO:0000313" key="2">
    <source>
        <dbReference type="Proteomes" id="UP000019681"/>
    </source>
</evidence>
<sequence length="367" mass="43133">MGDNFNGFMDEETRELIKKFSQSSLRKDSIDNISEENENEEEFDECFGEYIKGTLKEGIRNQRRAPVNPCDSCRRKQVIIKQFNRVCNKEYIPPYVDLDCRNYKIASIIERVDECIVEKVFQYLIFRVSVREIINNIDDPEWRRQAEDIIRAEGYGLFIQKNFGNFNKKQIIAMLFDVNYCYFDYENKRNLDKTECVSMLKYYIVVTLRDKINDSFLKIVKLIELELEYEIAVVEGEIRYLIKCILQEIVITPFQVNAVAINYFNVIGALTELLKIFDGFEGGKHDERSDFRHIRDTIRKYEKVVRTAFDMLNKKLKQWEKLIDQRSYIVGATGICEVGEIIPLSENDNIPVVTPPIPLIVVNQPKD</sequence>
<organism evidence="1 2">
    <name type="scientific">Fervidicella metallireducens AeB</name>
    <dbReference type="NCBI Taxonomy" id="1403537"/>
    <lineage>
        <taxon>Bacteria</taxon>
        <taxon>Bacillati</taxon>
        <taxon>Bacillota</taxon>
        <taxon>Clostridia</taxon>
        <taxon>Eubacteriales</taxon>
        <taxon>Clostridiaceae</taxon>
        <taxon>Fervidicella</taxon>
    </lineage>
</organism>
<dbReference type="AlphaFoldDB" id="A0A017RYY7"/>
<accession>A0A017RYY7</accession>
<keyword evidence="2" id="KW-1185">Reference proteome</keyword>
<name>A0A017RYY7_9CLOT</name>
<dbReference type="OrthoDB" id="1949945at2"/>
<comment type="caution">
    <text evidence="1">The sequence shown here is derived from an EMBL/GenBank/DDBJ whole genome shotgun (WGS) entry which is preliminary data.</text>
</comment>
<proteinExistence type="predicted"/>
<reference evidence="1 2" key="1">
    <citation type="journal article" date="2014" name="Genome Announc.">
        <title>Draft Genome Sequence of Fervidicella metallireducens Strain AeBT, an Iron-Reducing Thermoanaerobe from the Great Artesian Basin.</title>
        <authorList>
            <person name="Patel B.K."/>
        </authorList>
    </citation>
    <scope>NUCLEOTIDE SEQUENCE [LARGE SCALE GENOMIC DNA]</scope>
    <source>
        <strain evidence="1 2">AeB</strain>
    </source>
</reference>
<dbReference type="RefSeq" id="WP_035377259.1">
    <property type="nucleotide sequence ID" value="NZ_AZQP01000001.1"/>
</dbReference>